<dbReference type="InterPro" id="IPR050386">
    <property type="entry name" value="Glycosyl_hydrolase_5"/>
</dbReference>
<dbReference type="InterPro" id="IPR017853">
    <property type="entry name" value="GH"/>
</dbReference>
<dbReference type="InterPro" id="IPR001547">
    <property type="entry name" value="Glyco_hydro_5"/>
</dbReference>
<dbReference type="Pfam" id="PF02144">
    <property type="entry name" value="Rad1"/>
    <property type="match status" value="1"/>
</dbReference>
<proteinExistence type="inferred from homology"/>
<dbReference type="GO" id="GO:0005576">
    <property type="term" value="C:extracellular region"/>
    <property type="evidence" value="ECO:0007669"/>
    <property type="project" value="TreeGrafter"/>
</dbReference>
<comment type="similarity">
    <text evidence="1">Belongs to the glycosyl hydrolase 5 (cellulase A) family.</text>
</comment>
<dbReference type="GO" id="GO:0009251">
    <property type="term" value="P:glucan catabolic process"/>
    <property type="evidence" value="ECO:0007669"/>
    <property type="project" value="TreeGrafter"/>
</dbReference>
<evidence type="ECO:0000256" key="6">
    <source>
        <dbReference type="SAM" id="SignalP"/>
    </source>
</evidence>
<accession>A0A4U7ASW7</accession>
<keyword evidence="4" id="KW-0961">Cell wall biogenesis/degradation</keyword>
<dbReference type="PANTHER" id="PTHR31297:SF8">
    <property type="entry name" value="GLYCOSIDE HYDROLASE FAMILY 5 DOMAIN-CONTAINING PROTEIN"/>
    <property type="match status" value="1"/>
</dbReference>
<dbReference type="GO" id="GO:0009986">
    <property type="term" value="C:cell surface"/>
    <property type="evidence" value="ECO:0007669"/>
    <property type="project" value="TreeGrafter"/>
</dbReference>
<organism evidence="8 9">
    <name type="scientific">Elsinoe australis</name>
    <dbReference type="NCBI Taxonomy" id="40998"/>
    <lineage>
        <taxon>Eukaryota</taxon>
        <taxon>Fungi</taxon>
        <taxon>Dikarya</taxon>
        <taxon>Ascomycota</taxon>
        <taxon>Pezizomycotina</taxon>
        <taxon>Dothideomycetes</taxon>
        <taxon>Dothideomycetidae</taxon>
        <taxon>Myriangiales</taxon>
        <taxon>Elsinoaceae</taxon>
        <taxon>Elsinoe</taxon>
    </lineage>
</organism>
<evidence type="ECO:0000256" key="2">
    <source>
        <dbReference type="ARBA" id="ARBA00022801"/>
    </source>
</evidence>
<evidence type="ECO:0000313" key="8">
    <source>
        <dbReference type="EMBL" id="TKX19601.1"/>
    </source>
</evidence>
<dbReference type="InterPro" id="IPR003021">
    <property type="entry name" value="Rad1_Rec1_Rad17"/>
</dbReference>
<dbReference type="PRINTS" id="PR01245">
    <property type="entry name" value="RAD1REC1"/>
</dbReference>
<dbReference type="AlphaFoldDB" id="A0A4U7ASW7"/>
<feature type="chain" id="PRO_5020581329" evidence="6">
    <location>
        <begin position="18"/>
        <end position="747"/>
    </location>
</feature>
<evidence type="ECO:0000256" key="3">
    <source>
        <dbReference type="ARBA" id="ARBA00023295"/>
    </source>
</evidence>
<feature type="signal peptide" evidence="6">
    <location>
        <begin position="1"/>
        <end position="17"/>
    </location>
</feature>
<dbReference type="GO" id="GO:0004338">
    <property type="term" value="F:glucan exo-1,3-beta-glucosidase activity"/>
    <property type="evidence" value="ECO:0007669"/>
    <property type="project" value="TreeGrafter"/>
</dbReference>
<evidence type="ECO:0000256" key="4">
    <source>
        <dbReference type="ARBA" id="ARBA00023316"/>
    </source>
</evidence>
<dbReference type="Gene3D" id="3.20.20.80">
    <property type="entry name" value="Glycosidases"/>
    <property type="match status" value="1"/>
</dbReference>
<keyword evidence="3" id="KW-0326">Glycosidase</keyword>
<feature type="compositionally biased region" description="Acidic residues" evidence="5">
    <location>
        <begin position="555"/>
        <end position="564"/>
    </location>
</feature>
<dbReference type="GO" id="GO:0071555">
    <property type="term" value="P:cell wall organization"/>
    <property type="evidence" value="ECO:0007669"/>
    <property type="project" value="UniProtKB-KW"/>
</dbReference>
<keyword evidence="2" id="KW-0378">Hydrolase</keyword>
<evidence type="ECO:0000256" key="5">
    <source>
        <dbReference type="SAM" id="MobiDB-lite"/>
    </source>
</evidence>
<protein>
    <submittedName>
        <fullName evidence="8">Glucan 1,3-beta-glucosidase-like protein 2</fullName>
    </submittedName>
</protein>
<dbReference type="PANTHER" id="PTHR31297">
    <property type="entry name" value="GLUCAN ENDO-1,6-BETA-GLUCOSIDASE B"/>
    <property type="match status" value="1"/>
</dbReference>
<comment type="caution">
    <text evidence="8">The sequence shown here is derived from an EMBL/GenBank/DDBJ whole genome shotgun (WGS) entry which is preliminary data.</text>
</comment>
<dbReference type="Proteomes" id="UP000308133">
    <property type="component" value="Unassembled WGS sequence"/>
</dbReference>
<dbReference type="Pfam" id="PF00150">
    <property type="entry name" value="Cellulase"/>
    <property type="match status" value="1"/>
</dbReference>
<reference evidence="8 9" key="1">
    <citation type="submission" date="2018-02" db="EMBL/GenBank/DDBJ databases">
        <title>Draft genome sequences of Elsinoe sp., causing black scab on jojoba.</title>
        <authorList>
            <person name="Stodart B."/>
            <person name="Jeffress S."/>
            <person name="Ash G."/>
            <person name="Arun Chinnappa K."/>
        </authorList>
    </citation>
    <scope>NUCLEOTIDE SEQUENCE [LARGE SCALE GENOMIC DNA]</scope>
    <source>
        <strain evidence="8 9">Hillstone_2</strain>
    </source>
</reference>
<evidence type="ECO:0000256" key="1">
    <source>
        <dbReference type="ARBA" id="ARBA00005641"/>
    </source>
</evidence>
<name>A0A4U7ASW7_9PEZI</name>
<feature type="domain" description="Glycoside hydrolase family 5" evidence="7">
    <location>
        <begin position="90"/>
        <end position="324"/>
    </location>
</feature>
<keyword evidence="6" id="KW-0732">Signal</keyword>
<evidence type="ECO:0000259" key="7">
    <source>
        <dbReference type="Pfam" id="PF00150"/>
    </source>
</evidence>
<dbReference type="GO" id="GO:0000077">
    <property type="term" value="P:DNA damage checkpoint signaling"/>
    <property type="evidence" value="ECO:0007669"/>
    <property type="project" value="InterPro"/>
</dbReference>
<dbReference type="EMBL" id="PTQR01000111">
    <property type="protein sequence ID" value="TKX19601.1"/>
    <property type="molecule type" value="Genomic_DNA"/>
</dbReference>
<dbReference type="SUPFAM" id="SSF51445">
    <property type="entry name" value="(Trans)glycosidases"/>
    <property type="match status" value="1"/>
</dbReference>
<gene>
    <name evidence="8" type="ORF">C1H76_8173</name>
</gene>
<evidence type="ECO:0000313" key="9">
    <source>
        <dbReference type="Proteomes" id="UP000308133"/>
    </source>
</evidence>
<feature type="region of interest" description="Disordered" evidence="5">
    <location>
        <begin position="547"/>
        <end position="578"/>
    </location>
</feature>
<dbReference type="Gene3D" id="3.70.10.10">
    <property type="match status" value="1"/>
</dbReference>
<sequence length="747" mass="82093">MRITAAVSALCVASTLALPSNWLQRRQDVIAFDYDKDTIRGVNLGGWLVIEPWITPSIFENVNQSLKIIDEYTLGEKLGYDGAKAVLEPHWKSWVTKADFEKIKGLNFNMVRLPVGYWAFDNSGTPYVTGQEAYVDQAIQWAQETGLKIMIDLHGLPGSQNGFDNSGQRFDSPAGPLWQKIDPGATNTLRILDMIQSKYGDAKYDSVVMGIELANEPLGPVLDLEQIKTFHRNGFWQQRKHSQSRVVVMSDAFYPTNTYNNFLTPSDGGAQNVALDHHEYQAFSPAEVARTPWEHRQAVCNSVTKYDGADKWTFVGEWSGAMTDCAKYLNGYGRESRYEGKFPGSYYVDSCADKNDISRWNETWRGDVRGYIEAQMEAFEAHTRGWVWWNFKTENGHAGEWDMYALVDAGIWPQGNTQRQFAFIFLSPPLFTSYRLAPSTASDPSSTPPTHTFTLPLAPLLSTLQILSTTTSPQDTPRSITGPYSSDAYSTSFAAHRLTRHSVFSPSLLGTSGQVRLIYRTPGSPLELSVPETSGVRTSSSLATYVNDHDADLGPNDDGDDDGNGDAQGQGGQDIPFDRTDLRIKAILPSSVLGDAVQEIATLGPPDVFVIEGDRTAPYLILRGEGGSGGECRVEFGDEGSGAAPGIGGSSFGASGRGERSKLLETFQCAQRVRGRYGFGTVRKMMVAMRAGTKVSLRIDGQGVLSLQFLIEIGEGEGREEVAFVDFRVVPLFEMEGEGEEGSSGSE</sequence>